<gene>
    <name evidence="2" type="ORF">EVAR_94628_1</name>
</gene>
<dbReference type="EMBL" id="BGZK01000224">
    <property type="protein sequence ID" value="GBP29788.1"/>
    <property type="molecule type" value="Genomic_DNA"/>
</dbReference>
<organism evidence="2 3">
    <name type="scientific">Eumeta variegata</name>
    <name type="common">Bagworm moth</name>
    <name type="synonym">Eumeta japonica</name>
    <dbReference type="NCBI Taxonomy" id="151549"/>
    <lineage>
        <taxon>Eukaryota</taxon>
        <taxon>Metazoa</taxon>
        <taxon>Ecdysozoa</taxon>
        <taxon>Arthropoda</taxon>
        <taxon>Hexapoda</taxon>
        <taxon>Insecta</taxon>
        <taxon>Pterygota</taxon>
        <taxon>Neoptera</taxon>
        <taxon>Endopterygota</taxon>
        <taxon>Lepidoptera</taxon>
        <taxon>Glossata</taxon>
        <taxon>Ditrysia</taxon>
        <taxon>Tineoidea</taxon>
        <taxon>Psychidae</taxon>
        <taxon>Oiketicinae</taxon>
        <taxon>Eumeta</taxon>
    </lineage>
</organism>
<name>A0A4C1UTM6_EUMVA</name>
<reference evidence="2 3" key="1">
    <citation type="journal article" date="2019" name="Commun. Biol.">
        <title>The bagworm genome reveals a unique fibroin gene that provides high tensile strength.</title>
        <authorList>
            <person name="Kono N."/>
            <person name="Nakamura H."/>
            <person name="Ohtoshi R."/>
            <person name="Tomita M."/>
            <person name="Numata K."/>
            <person name="Arakawa K."/>
        </authorList>
    </citation>
    <scope>NUCLEOTIDE SEQUENCE [LARGE SCALE GENOMIC DNA]</scope>
</reference>
<evidence type="ECO:0000313" key="2">
    <source>
        <dbReference type="EMBL" id="GBP29788.1"/>
    </source>
</evidence>
<evidence type="ECO:0000256" key="1">
    <source>
        <dbReference type="SAM" id="MobiDB-lite"/>
    </source>
</evidence>
<proteinExistence type="predicted"/>
<protein>
    <submittedName>
        <fullName evidence="2">Uncharacterized protein</fullName>
    </submittedName>
</protein>
<dbReference type="AlphaFoldDB" id="A0A4C1UTM6"/>
<keyword evidence="3" id="KW-1185">Reference proteome</keyword>
<dbReference type="Proteomes" id="UP000299102">
    <property type="component" value="Unassembled WGS sequence"/>
</dbReference>
<evidence type="ECO:0000313" key="3">
    <source>
        <dbReference type="Proteomes" id="UP000299102"/>
    </source>
</evidence>
<sequence length="206" mass="22418">MTEENGFRGTGTGLPPVIKSSAVVPSSPGALLVIPNVFWLSEDHLSQIQIEGVAPLAFHTRPGWYGSCLTNIVTDATSIGRDGLFMTDYSASSAPETHPKPVIPGPSEKGGTRPSASSEVDKDRRHRCYDDVRNQRLNAFSEPRRKGFNSAEVTNSLINQPVGSHYRSALSESTYECYKVLILTAEELTNACLSVLNRTSHTVKAR</sequence>
<feature type="region of interest" description="Disordered" evidence="1">
    <location>
        <begin position="90"/>
        <end position="125"/>
    </location>
</feature>
<comment type="caution">
    <text evidence="2">The sequence shown here is derived from an EMBL/GenBank/DDBJ whole genome shotgun (WGS) entry which is preliminary data.</text>
</comment>
<accession>A0A4C1UTM6</accession>